<evidence type="ECO:0000256" key="1">
    <source>
        <dbReference type="SAM" id="MobiDB-lite"/>
    </source>
</evidence>
<evidence type="ECO:0000313" key="8">
    <source>
        <dbReference type="Proteomes" id="UP000663882"/>
    </source>
</evidence>
<evidence type="ECO:0000256" key="2">
    <source>
        <dbReference type="SAM" id="Phobius"/>
    </source>
</evidence>
<feature type="compositionally biased region" description="Polar residues" evidence="1">
    <location>
        <begin position="1"/>
        <end position="30"/>
    </location>
</feature>
<dbReference type="OrthoDB" id="10049415at2759"/>
<proteinExistence type="predicted"/>
<evidence type="ECO:0000313" key="7">
    <source>
        <dbReference type="Proteomes" id="UP000663870"/>
    </source>
</evidence>
<gene>
    <name evidence="6" type="ORF">JXQ802_LOCUS48501</name>
    <name evidence="3" type="ORF">PYM288_LOCUS21225</name>
    <name evidence="4" type="ORF">RFH988_LOCUS34430</name>
    <name evidence="5" type="ORF">SEV965_LOCUS33923</name>
</gene>
<keyword evidence="2" id="KW-0812">Transmembrane</keyword>
<sequence length="230" mass="25083">MSSTDIRYPNETNISGSSPPVVTPHYNSTLPNPPNDPASSRPTRCATGVRFFTTIHGILNIIIFVALICVIISAGAADKGRTVDTYGSLSKAKVSAFHTRNADLAFAVIGLILIIIDTVLHAGRFIYRLPTIFDTAFIFAMLVLAFIYLILGCCSAAWEKKVRDVGKIQYIPHKGAAASASFFLFVAMIAVIINFLLRLFNRPPQTYNPSAIINRNAHVIRTETDGAARI</sequence>
<feature type="transmembrane region" description="Helical" evidence="2">
    <location>
        <begin position="178"/>
        <end position="197"/>
    </location>
</feature>
<keyword evidence="2" id="KW-1133">Transmembrane helix</keyword>
<evidence type="ECO:0008006" key="9">
    <source>
        <dbReference type="Google" id="ProtNLM"/>
    </source>
</evidence>
<keyword evidence="2" id="KW-0472">Membrane</keyword>
<dbReference type="EMBL" id="CAJNOH010000824">
    <property type="protein sequence ID" value="CAF1131230.1"/>
    <property type="molecule type" value="Genomic_DNA"/>
</dbReference>
<dbReference type="EMBL" id="CAJNOO010004758">
    <property type="protein sequence ID" value="CAF1392896.1"/>
    <property type="molecule type" value="Genomic_DNA"/>
</dbReference>
<name>A0A815KA01_9BILA</name>
<feature type="region of interest" description="Disordered" evidence="1">
    <location>
        <begin position="1"/>
        <end position="41"/>
    </location>
</feature>
<reference evidence="4" key="1">
    <citation type="submission" date="2021-02" db="EMBL/GenBank/DDBJ databases">
        <authorList>
            <person name="Nowell W R."/>
        </authorList>
    </citation>
    <scope>NUCLEOTIDE SEQUENCE</scope>
</reference>
<feature type="transmembrane region" description="Helical" evidence="2">
    <location>
        <begin position="135"/>
        <end position="158"/>
    </location>
</feature>
<keyword evidence="7" id="KW-1185">Reference proteome</keyword>
<evidence type="ECO:0000313" key="3">
    <source>
        <dbReference type="EMBL" id="CAF1131230.1"/>
    </source>
</evidence>
<evidence type="ECO:0000313" key="5">
    <source>
        <dbReference type="EMBL" id="CAF1455855.1"/>
    </source>
</evidence>
<dbReference type="Proteomes" id="UP000663854">
    <property type="component" value="Unassembled WGS sequence"/>
</dbReference>
<accession>A0A815KA01</accession>
<dbReference type="Proteomes" id="UP000663889">
    <property type="component" value="Unassembled WGS sequence"/>
</dbReference>
<organism evidence="4 8">
    <name type="scientific">Rotaria sordida</name>
    <dbReference type="NCBI Taxonomy" id="392033"/>
    <lineage>
        <taxon>Eukaryota</taxon>
        <taxon>Metazoa</taxon>
        <taxon>Spiralia</taxon>
        <taxon>Gnathifera</taxon>
        <taxon>Rotifera</taxon>
        <taxon>Eurotatoria</taxon>
        <taxon>Bdelloidea</taxon>
        <taxon>Philodinida</taxon>
        <taxon>Philodinidae</taxon>
        <taxon>Rotaria</taxon>
    </lineage>
</organism>
<dbReference type="Proteomes" id="UP000663870">
    <property type="component" value="Unassembled WGS sequence"/>
</dbReference>
<protein>
    <recommendedName>
        <fullName evidence="9">MARVEL domain-containing protein</fullName>
    </recommendedName>
</protein>
<dbReference type="AlphaFoldDB" id="A0A815KA01"/>
<evidence type="ECO:0000313" key="6">
    <source>
        <dbReference type="EMBL" id="CAF1602768.1"/>
    </source>
</evidence>
<evidence type="ECO:0000313" key="4">
    <source>
        <dbReference type="EMBL" id="CAF1392896.1"/>
    </source>
</evidence>
<comment type="caution">
    <text evidence="4">The sequence shown here is derived from an EMBL/GenBank/DDBJ whole genome shotgun (WGS) entry which is preliminary data.</text>
</comment>
<feature type="transmembrane region" description="Helical" evidence="2">
    <location>
        <begin position="58"/>
        <end position="77"/>
    </location>
</feature>
<feature type="transmembrane region" description="Helical" evidence="2">
    <location>
        <begin position="104"/>
        <end position="123"/>
    </location>
</feature>
<dbReference type="EMBL" id="CAJNOL010005286">
    <property type="protein sequence ID" value="CAF1602768.1"/>
    <property type="molecule type" value="Genomic_DNA"/>
</dbReference>
<dbReference type="EMBL" id="CAJNOU010004817">
    <property type="protein sequence ID" value="CAF1455855.1"/>
    <property type="molecule type" value="Genomic_DNA"/>
</dbReference>
<dbReference type="Proteomes" id="UP000663882">
    <property type="component" value="Unassembled WGS sequence"/>
</dbReference>